<feature type="transmembrane region" description="Helical" evidence="1">
    <location>
        <begin position="12"/>
        <end position="32"/>
    </location>
</feature>
<dbReference type="InterPro" id="IPR058464">
    <property type="entry name" value="DUF8151"/>
</dbReference>
<protein>
    <recommendedName>
        <fullName evidence="2">DUF8151 domain-containing protein</fullName>
    </recommendedName>
</protein>
<evidence type="ECO:0000259" key="2">
    <source>
        <dbReference type="Pfam" id="PF26478"/>
    </source>
</evidence>
<dbReference type="STRING" id="555875.SAMN04488124_2169"/>
<feature type="transmembrane region" description="Helical" evidence="1">
    <location>
        <begin position="47"/>
        <end position="66"/>
    </location>
</feature>
<organism evidence="3 4">
    <name type="scientific">Halogeometricum limi</name>
    <dbReference type="NCBI Taxonomy" id="555875"/>
    <lineage>
        <taxon>Archaea</taxon>
        <taxon>Methanobacteriati</taxon>
        <taxon>Methanobacteriota</taxon>
        <taxon>Stenosarchaea group</taxon>
        <taxon>Halobacteria</taxon>
        <taxon>Halobacteriales</taxon>
        <taxon>Haloferacaceae</taxon>
        <taxon>Halogeometricum</taxon>
    </lineage>
</organism>
<gene>
    <name evidence="3" type="ORF">SAMN04488124_2169</name>
</gene>
<dbReference type="Proteomes" id="UP000243250">
    <property type="component" value="Unassembled WGS sequence"/>
</dbReference>
<evidence type="ECO:0000313" key="4">
    <source>
        <dbReference type="Proteomes" id="UP000243250"/>
    </source>
</evidence>
<keyword evidence="4" id="KW-1185">Reference proteome</keyword>
<name>A0A1I6HF34_9EURY</name>
<dbReference type="OrthoDB" id="205411at2157"/>
<sequence>MSSGLLAMLPEVLELLFFGVGTVALSGVGLYAERFALSLLESGQVKLSAWAALMGAVAFGFAYLLATDQFRPRLRRLLGADAKRQ</sequence>
<evidence type="ECO:0000313" key="3">
    <source>
        <dbReference type="EMBL" id="SFR53105.1"/>
    </source>
</evidence>
<keyword evidence="1" id="KW-0472">Membrane</keyword>
<dbReference type="RefSeq" id="WP_089880524.1">
    <property type="nucleotide sequence ID" value="NZ_FOYS01000003.1"/>
</dbReference>
<reference evidence="4" key="1">
    <citation type="submission" date="2016-10" db="EMBL/GenBank/DDBJ databases">
        <authorList>
            <person name="Varghese N."/>
            <person name="Submissions S."/>
        </authorList>
    </citation>
    <scope>NUCLEOTIDE SEQUENCE [LARGE SCALE GENOMIC DNA]</scope>
    <source>
        <strain evidence="4">CGMCC 1.8711</strain>
    </source>
</reference>
<dbReference type="Pfam" id="PF26478">
    <property type="entry name" value="DUF8151"/>
    <property type="match status" value="1"/>
</dbReference>
<evidence type="ECO:0000256" key="1">
    <source>
        <dbReference type="SAM" id="Phobius"/>
    </source>
</evidence>
<dbReference type="EMBL" id="FOYS01000003">
    <property type="protein sequence ID" value="SFR53105.1"/>
    <property type="molecule type" value="Genomic_DNA"/>
</dbReference>
<dbReference type="AlphaFoldDB" id="A0A1I6HF34"/>
<keyword evidence="1" id="KW-1133">Transmembrane helix</keyword>
<feature type="domain" description="DUF8151" evidence="2">
    <location>
        <begin position="1"/>
        <end position="78"/>
    </location>
</feature>
<keyword evidence="1" id="KW-0812">Transmembrane</keyword>
<proteinExistence type="predicted"/>
<accession>A0A1I6HF34</accession>